<dbReference type="STRING" id="210143.A0A1R3HLQ6"/>
<protein>
    <submittedName>
        <fullName evidence="6">Disease resistance protein</fullName>
    </submittedName>
</protein>
<dbReference type="OMA" id="WSHAKIR"/>
<evidence type="ECO:0000256" key="2">
    <source>
        <dbReference type="ARBA" id="ARBA00022821"/>
    </source>
</evidence>
<dbReference type="OrthoDB" id="971758at2759"/>
<dbReference type="Gramene" id="OMO71306">
    <property type="protein sequence ID" value="OMO71306"/>
    <property type="gene ID" value="CCACVL1_18295"/>
</dbReference>
<feature type="domain" description="Disease resistance protein At4g27190-like leucine-rich repeats" evidence="5">
    <location>
        <begin position="832"/>
        <end position="944"/>
    </location>
</feature>
<dbReference type="Proteomes" id="UP000188268">
    <property type="component" value="Unassembled WGS sequence"/>
</dbReference>
<proteinExistence type="inferred from homology"/>
<comment type="caution">
    <text evidence="6">The sequence shown here is derived from an EMBL/GenBank/DDBJ whole genome shotgun (WGS) entry which is preliminary data.</text>
</comment>
<dbReference type="InterPro" id="IPR032675">
    <property type="entry name" value="LRR_dom_sf"/>
</dbReference>
<evidence type="ECO:0000256" key="1">
    <source>
        <dbReference type="ARBA" id="ARBA00008894"/>
    </source>
</evidence>
<organism evidence="6 7">
    <name type="scientific">Corchorus capsularis</name>
    <name type="common">Jute</name>
    <dbReference type="NCBI Taxonomy" id="210143"/>
    <lineage>
        <taxon>Eukaryota</taxon>
        <taxon>Viridiplantae</taxon>
        <taxon>Streptophyta</taxon>
        <taxon>Embryophyta</taxon>
        <taxon>Tracheophyta</taxon>
        <taxon>Spermatophyta</taxon>
        <taxon>Magnoliopsida</taxon>
        <taxon>eudicotyledons</taxon>
        <taxon>Gunneridae</taxon>
        <taxon>Pentapetalae</taxon>
        <taxon>rosids</taxon>
        <taxon>malvids</taxon>
        <taxon>Malvales</taxon>
        <taxon>Malvaceae</taxon>
        <taxon>Grewioideae</taxon>
        <taxon>Apeibeae</taxon>
        <taxon>Corchorus</taxon>
    </lineage>
</organism>
<evidence type="ECO:0000256" key="3">
    <source>
        <dbReference type="SAM" id="Coils"/>
    </source>
</evidence>
<keyword evidence="3" id="KW-0175">Coiled coil</keyword>
<feature type="domain" description="Disease resistance protein At4g27190-like leucine-rich repeats" evidence="5">
    <location>
        <begin position="1089"/>
        <end position="1202"/>
    </location>
</feature>
<feature type="domain" description="Disease resistance protein At4g27190-like leucine-rich repeats" evidence="5">
    <location>
        <begin position="1344"/>
        <end position="1461"/>
    </location>
</feature>
<accession>A0A1R3HLQ6</accession>
<dbReference type="SUPFAM" id="SSF52047">
    <property type="entry name" value="RNI-like"/>
    <property type="match status" value="2"/>
</dbReference>
<dbReference type="GO" id="GO:0043531">
    <property type="term" value="F:ADP binding"/>
    <property type="evidence" value="ECO:0007669"/>
    <property type="project" value="InterPro"/>
</dbReference>
<dbReference type="InterPro" id="IPR050905">
    <property type="entry name" value="Plant_NBS-LRR"/>
</dbReference>
<feature type="domain" description="Disease resistance protein At4g27190-like leucine-rich repeats" evidence="5">
    <location>
        <begin position="682"/>
        <end position="817"/>
    </location>
</feature>
<keyword evidence="2" id="KW-0611">Plant defense</keyword>
<evidence type="ECO:0000313" key="6">
    <source>
        <dbReference type="EMBL" id="OMO71306.1"/>
    </source>
</evidence>
<feature type="coiled-coil region" evidence="3">
    <location>
        <begin position="46"/>
        <end position="102"/>
    </location>
</feature>
<dbReference type="Pfam" id="PF00931">
    <property type="entry name" value="NB-ARC"/>
    <property type="match status" value="1"/>
</dbReference>
<name>A0A1R3HLQ6_COCAP</name>
<dbReference type="SUPFAM" id="SSF52540">
    <property type="entry name" value="P-loop containing nucleoside triphosphate hydrolases"/>
    <property type="match status" value="1"/>
</dbReference>
<evidence type="ECO:0000313" key="7">
    <source>
        <dbReference type="Proteomes" id="UP000188268"/>
    </source>
</evidence>
<gene>
    <name evidence="6" type="ORF">CCACVL1_18295</name>
</gene>
<dbReference type="PANTHER" id="PTHR33463">
    <property type="entry name" value="NB-ARC DOMAIN-CONTAINING PROTEIN-RELATED"/>
    <property type="match status" value="1"/>
</dbReference>
<evidence type="ECO:0000259" key="5">
    <source>
        <dbReference type="Pfam" id="PF23247"/>
    </source>
</evidence>
<dbReference type="InterPro" id="IPR027417">
    <property type="entry name" value="P-loop_NTPase"/>
</dbReference>
<reference evidence="6 7" key="1">
    <citation type="submission" date="2013-09" db="EMBL/GenBank/DDBJ databases">
        <title>Corchorus capsularis genome sequencing.</title>
        <authorList>
            <person name="Alam M."/>
            <person name="Haque M.S."/>
            <person name="Islam M.S."/>
            <person name="Emdad E.M."/>
            <person name="Islam M.M."/>
            <person name="Ahmed B."/>
            <person name="Halim A."/>
            <person name="Hossen Q.M.M."/>
            <person name="Hossain M.Z."/>
            <person name="Ahmed R."/>
            <person name="Khan M.M."/>
            <person name="Islam R."/>
            <person name="Rashid M.M."/>
            <person name="Khan S.A."/>
            <person name="Rahman M.S."/>
            <person name="Alam M."/>
        </authorList>
    </citation>
    <scope>NUCLEOTIDE SEQUENCE [LARGE SCALE GENOMIC DNA]</scope>
    <source>
        <strain evidence="7">cv. CVL-1</strain>
        <tissue evidence="6">Whole seedling</tissue>
    </source>
</reference>
<feature type="domain" description="NB-ARC" evidence="4">
    <location>
        <begin position="168"/>
        <end position="289"/>
    </location>
</feature>
<dbReference type="EMBL" id="AWWV01011650">
    <property type="protein sequence ID" value="OMO71306.1"/>
    <property type="molecule type" value="Genomic_DNA"/>
</dbReference>
<comment type="similarity">
    <text evidence="1">Belongs to the disease resistance NB-LRR family.</text>
</comment>
<dbReference type="Pfam" id="PF23247">
    <property type="entry name" value="LRR_RPS2"/>
    <property type="match status" value="6"/>
</dbReference>
<dbReference type="PANTHER" id="PTHR33463:SF203">
    <property type="entry name" value="AAA+ ATPASE DOMAIN-CONTAINING PROTEIN"/>
    <property type="match status" value="1"/>
</dbReference>
<dbReference type="InterPro" id="IPR057135">
    <property type="entry name" value="At4g27190-like_LRR"/>
</dbReference>
<evidence type="ECO:0000259" key="4">
    <source>
        <dbReference type="Pfam" id="PF00931"/>
    </source>
</evidence>
<sequence length="1525" mass="173625">MAEIATSVAAGVAENLVEQYAVNPTLKHLRYVFCFESIVGEFKDQKQNFSSALSRLKHSVDEAKRRKILDIYEDVKEWISKADNIQNEVESLEIEIQEENKTCFSWCPSWRCRYRLSKKIARKTLEIMAQLERSSKFDPNSLGHAATLPKTAEFLSTEDFLVSKSSESVLKRIWTELGNNENGVHYLIGVRGMGGVGKTTLVKQVVKKAEQEKLFDAVVFTIVSQNPNIDELQDDVAGQLGLEFDKKSGLHKAKQLWLRLKNEERVLIILDDIWSPIDLKAIGFPIGDDHAGYFDISIEDLTRYGIGLGLLPNDSSIDYARTSMRVNLQTLQNSALLLKGRKDNCVKMHDVVRDFGHWIMYKEQKVVLVRAGQGLKDWPRNVTFDCHMAISLMNNKIERLPCGLQCPKLETLLLSGDGSTKVSSEFFQAMKALRILMLEGVLLSLDGLHFMENLRTLRLQNCKLENVSSLGDLKKLEILDLRGSYIYELPIELKESTELRLLDLSGCGMLQRIPRDLLPKLLSLEELYMDYPSFDQWTADEENIAQGSNASLKELNRMRLNALTLCVRSNCLSEYDFPNLERYAIVVNRWQNDHYPTSKTLKIKDSSLDAFKNLLPKVEDLSLDSIAGYNNLVPKLDPRGLRELIFLELQDCKDMECLLDTTADEMPAPAFSKLIKLTMNNMVSFRRLCNGQPPKEFLQNSKELTIRNCMDMISAVPGVQNLRKVTITNCVGLKAVFQMEIITKKESKQLPLLSNLANLELESLPELWCIWKGVAHHVRLQSLKVVRVQHCDRLTSFFSPSLAQSLIELEELEILHCSELKQIIANYEEDDNEISANSLLESLCLPKLTTIRIIDCSKLEYVFPMSMAEGLPKLKSLCIIDSSQLQQIFSSEKGNDVKDIALSQLQSLVLQNLKKLKSFCPENCIVTLTSLVELKVYKCPQLTHFTGQLPTKAWGAQLKELYLFKVGHNSQLYNRIGSRLRQSSSDSEYLTIGNCQEIFQLQGGYLLSSLSTLHLEDLSELKVIWKGPMKVATLQNLKNLILINCKSLRYVFPPMLSKYLSNLSFLCIKDCEALEQIIYDDQSSTSSSNASLQPTSFPGLRKIWIIGCNKLKILFPISVAHRLFKLEEFKVEEASELEQIFGNEGETDLHKDEKEIVLPQLKRLFLRKLPCLTRFITECYHFIFPTLEYLEVKECSKITTSFLVDSEYSMHAQMKESSCLFNMRNRSQHCDAIVLGQKSSHFEHMSVDQNHKRTHQVQGGHNLSSLRVLRLETLPGLCIIWRDLVQQVTLQNLITLKVIGCKSLRHVFSPTIAKSLLHLKHLKIWGCDTLEQIIAADQISSSSSSEVHPQACFPELTKLQIGRCQNLKRLFAASCVAHLSKLRYLIVEEAFELEHLFVHESEASSQGGQEKKIVLPQLEVLFLGKLPSLLSCSPQGYHFIFQSLRSLTVEECRKIASTFSVDSNLYVHAITEASKLVEQGAMKYAIEIQDMEDTTNGSTRTSKDIYWYRWYQPNELPQYTEVVAE</sequence>
<dbReference type="PRINTS" id="PR00364">
    <property type="entry name" value="DISEASERSIST"/>
</dbReference>
<keyword evidence="7" id="KW-1185">Reference proteome</keyword>
<dbReference type="SUPFAM" id="SSF52058">
    <property type="entry name" value="L domain-like"/>
    <property type="match status" value="1"/>
</dbReference>
<dbReference type="Gene3D" id="3.40.50.300">
    <property type="entry name" value="P-loop containing nucleotide triphosphate hydrolases"/>
    <property type="match status" value="1"/>
</dbReference>
<dbReference type="InterPro" id="IPR001611">
    <property type="entry name" value="Leu-rich_rpt"/>
</dbReference>
<dbReference type="InterPro" id="IPR002182">
    <property type="entry name" value="NB-ARC"/>
</dbReference>
<feature type="domain" description="Disease resistance protein At4g27190-like leucine-rich repeats" evidence="5">
    <location>
        <begin position="1252"/>
        <end position="1328"/>
    </location>
</feature>
<feature type="domain" description="Disease resistance protein At4g27190-like leucine-rich repeats" evidence="5">
    <location>
        <begin position="961"/>
        <end position="1072"/>
    </location>
</feature>
<dbReference type="Gene3D" id="3.80.10.10">
    <property type="entry name" value="Ribonuclease Inhibitor"/>
    <property type="match status" value="4"/>
</dbReference>
<dbReference type="PROSITE" id="PS51450">
    <property type="entry name" value="LRR"/>
    <property type="match status" value="1"/>
</dbReference>